<name>A0A9N8ED36_9STRA</name>
<protein>
    <submittedName>
        <fullName evidence="1">Uncharacterized protein</fullName>
    </submittedName>
</protein>
<comment type="caution">
    <text evidence="1">The sequence shown here is derived from an EMBL/GenBank/DDBJ whole genome shotgun (WGS) entry which is preliminary data.</text>
</comment>
<keyword evidence="2" id="KW-1185">Reference proteome</keyword>
<dbReference type="Proteomes" id="UP001153069">
    <property type="component" value="Unassembled WGS sequence"/>
</dbReference>
<accession>A0A9N8ED36</accession>
<gene>
    <name evidence="1" type="ORF">SEMRO_774_G200670.1</name>
</gene>
<dbReference type="EMBL" id="CAICTM010000773">
    <property type="protein sequence ID" value="CAB9516320.1"/>
    <property type="molecule type" value="Genomic_DNA"/>
</dbReference>
<dbReference type="AlphaFoldDB" id="A0A9N8ED36"/>
<dbReference type="InterPro" id="IPR036866">
    <property type="entry name" value="RibonucZ/Hydroxyglut_hydro"/>
</dbReference>
<dbReference type="Gene3D" id="3.60.15.10">
    <property type="entry name" value="Ribonuclease Z/Hydroxyacylglutathione hydrolase-like"/>
    <property type="match status" value="1"/>
</dbReference>
<evidence type="ECO:0000313" key="1">
    <source>
        <dbReference type="EMBL" id="CAB9516320.1"/>
    </source>
</evidence>
<proteinExistence type="predicted"/>
<sequence length="265" mass="29509">MTSLPKNSSGKDPKPLQYATKAIKSVGEDCFVFHCVARFETYKINRNMIVLKSPDGNLTVINPILLTESGEKSLLKLGKIQNIVRLGTSVNFYDGAVVEDAYYLSKFPKCQRWAPGKLASCPSLPIHQKLQHGMTMPHPDCRCFVIQSTAQPEAVLLLQRETGGNMLITGDCLQHQMDNSFVNTPAYVHLKVSGYMKNRVVISKKWLEAMQTPEEDNAKAIRSSMEVMTKTKFHRFISTSGNVMLKVEARQGVVDAIEKAFVAVA</sequence>
<dbReference type="OrthoDB" id="52089at2759"/>
<organism evidence="1 2">
    <name type="scientific">Seminavis robusta</name>
    <dbReference type="NCBI Taxonomy" id="568900"/>
    <lineage>
        <taxon>Eukaryota</taxon>
        <taxon>Sar</taxon>
        <taxon>Stramenopiles</taxon>
        <taxon>Ochrophyta</taxon>
        <taxon>Bacillariophyta</taxon>
        <taxon>Bacillariophyceae</taxon>
        <taxon>Bacillariophycidae</taxon>
        <taxon>Naviculales</taxon>
        <taxon>Naviculaceae</taxon>
        <taxon>Seminavis</taxon>
    </lineage>
</organism>
<evidence type="ECO:0000313" key="2">
    <source>
        <dbReference type="Proteomes" id="UP001153069"/>
    </source>
</evidence>
<reference evidence="1" key="1">
    <citation type="submission" date="2020-06" db="EMBL/GenBank/DDBJ databases">
        <authorList>
            <consortium name="Plant Systems Biology data submission"/>
        </authorList>
    </citation>
    <scope>NUCLEOTIDE SEQUENCE</scope>
    <source>
        <strain evidence="1">D6</strain>
    </source>
</reference>